<feature type="domain" description="Alcohol dehydrogenase iron-type/glycerol dehydrogenase GldA" evidence="2">
    <location>
        <begin position="7"/>
        <end position="172"/>
    </location>
</feature>
<gene>
    <name evidence="4" type="ORF">IX53_03285</name>
</gene>
<dbReference type="PANTHER" id="PTHR11496">
    <property type="entry name" value="ALCOHOL DEHYDROGENASE"/>
    <property type="match status" value="1"/>
</dbReference>
<dbReference type="Gene3D" id="3.40.50.1970">
    <property type="match status" value="1"/>
</dbReference>
<dbReference type="Pfam" id="PF25137">
    <property type="entry name" value="ADH_Fe_C"/>
    <property type="match status" value="1"/>
</dbReference>
<dbReference type="RefSeq" id="WP_047754141.1">
    <property type="nucleotide sequence ID" value="NZ_CAJUHA010000019.1"/>
</dbReference>
<dbReference type="SUPFAM" id="SSF56796">
    <property type="entry name" value="Dehydroquinate synthase-like"/>
    <property type="match status" value="1"/>
</dbReference>
<dbReference type="InterPro" id="IPR001670">
    <property type="entry name" value="ADH_Fe/GldA"/>
</dbReference>
<dbReference type="Proteomes" id="UP000035159">
    <property type="component" value="Chromosome"/>
</dbReference>
<evidence type="ECO:0000313" key="5">
    <source>
        <dbReference type="Proteomes" id="UP000035159"/>
    </source>
</evidence>
<dbReference type="InterPro" id="IPR056798">
    <property type="entry name" value="ADH_Fe_C"/>
</dbReference>
<dbReference type="OrthoDB" id="9804734at2"/>
<feature type="domain" description="Fe-containing alcohol dehydrogenase-like C-terminal" evidence="3">
    <location>
        <begin position="183"/>
        <end position="305"/>
    </location>
</feature>
<dbReference type="InterPro" id="IPR039697">
    <property type="entry name" value="Alcohol_dehydrogenase_Fe"/>
</dbReference>
<evidence type="ECO:0000259" key="3">
    <source>
        <dbReference type="Pfam" id="PF25137"/>
    </source>
</evidence>
<dbReference type="EMBL" id="CP011232">
    <property type="protein sequence ID" value="AKI97006.1"/>
    <property type="molecule type" value="Genomic_DNA"/>
</dbReference>
<protein>
    <submittedName>
        <fullName evidence="4">Alcohol dehydrogenase</fullName>
    </submittedName>
</protein>
<dbReference type="PATRIC" id="fig|1330330.3.peg.656"/>
<evidence type="ECO:0000313" key="4">
    <source>
        <dbReference type="EMBL" id="AKI97006.1"/>
    </source>
</evidence>
<organism evidence="4 5">
    <name type="scientific">Kosmotoga pacifica</name>
    <dbReference type="NCBI Taxonomy" id="1330330"/>
    <lineage>
        <taxon>Bacteria</taxon>
        <taxon>Thermotogati</taxon>
        <taxon>Thermotogota</taxon>
        <taxon>Thermotogae</taxon>
        <taxon>Kosmotogales</taxon>
        <taxon>Kosmotogaceae</taxon>
        <taxon>Kosmotoga</taxon>
    </lineage>
</organism>
<proteinExistence type="predicted"/>
<name>A0A0G2ZA96_9BACT</name>
<keyword evidence="1" id="KW-0560">Oxidoreductase</keyword>
<dbReference type="PANTHER" id="PTHR11496:SF104">
    <property type="entry name" value="3-DEOXY-ALPHA-D-MANNO-OCTULOSONATE 8-OXIDASE"/>
    <property type="match status" value="1"/>
</dbReference>
<dbReference type="Gene3D" id="1.20.1090.10">
    <property type="entry name" value="Dehydroquinate synthase-like - alpha domain"/>
    <property type="match status" value="1"/>
</dbReference>
<dbReference type="AlphaFoldDB" id="A0A0G2ZA96"/>
<dbReference type="GO" id="GO:0004022">
    <property type="term" value="F:alcohol dehydrogenase (NAD+) activity"/>
    <property type="evidence" value="ECO:0007669"/>
    <property type="project" value="TreeGrafter"/>
</dbReference>
<reference evidence="4 5" key="1">
    <citation type="submission" date="2015-04" db="EMBL/GenBank/DDBJ databases">
        <title>Complete Genome Sequence of Kosmotoga pacifica SLHLJ1.</title>
        <authorList>
            <person name="Jiang L.J."/>
            <person name="Shao Z.Z."/>
            <person name="Jebbar M."/>
        </authorList>
    </citation>
    <scope>NUCLEOTIDE SEQUENCE [LARGE SCALE GENOMIC DNA]</scope>
    <source>
        <strain evidence="4 5">SLHLJ1</strain>
    </source>
</reference>
<keyword evidence="5" id="KW-1185">Reference proteome</keyword>
<evidence type="ECO:0000259" key="2">
    <source>
        <dbReference type="Pfam" id="PF00465"/>
    </source>
</evidence>
<dbReference type="Pfam" id="PF00465">
    <property type="entry name" value="Fe-ADH"/>
    <property type="match status" value="1"/>
</dbReference>
<dbReference type="InterPro" id="IPR018211">
    <property type="entry name" value="ADH_Fe_CS"/>
</dbReference>
<dbReference type="CDD" id="cd08181">
    <property type="entry name" value="PPD-like"/>
    <property type="match status" value="1"/>
</dbReference>
<accession>A0A0G2ZA96</accession>
<dbReference type="STRING" id="1330330.IX53_03285"/>
<evidence type="ECO:0000256" key="1">
    <source>
        <dbReference type="ARBA" id="ARBA00023002"/>
    </source>
</evidence>
<dbReference type="GO" id="GO:0046872">
    <property type="term" value="F:metal ion binding"/>
    <property type="evidence" value="ECO:0007669"/>
    <property type="project" value="InterPro"/>
</dbReference>
<dbReference type="PROSITE" id="PS00913">
    <property type="entry name" value="ADH_IRON_1"/>
    <property type="match status" value="1"/>
</dbReference>
<dbReference type="FunFam" id="3.40.50.1970:FF:000003">
    <property type="entry name" value="Alcohol dehydrogenase, iron-containing"/>
    <property type="match status" value="1"/>
</dbReference>
<sequence>MWNFFIPTMVYFGSGVVEKHAKFSDCGSKALLITGKRSARVSGALHDVTKRLVAQGIAFELFDEIEENPSFKTVEKGAEFLRLKNCDFVVGIGGGSPIDAAKAIAILGANPELKAYHLYSKKVEYSLPVVAIPLTSGTGSEVTQYSVLTDKDGNKQGFSNLYSFPKYSFLDPRYTLTMPEELTISTALDALSHAIEGELLNNGANPLVKKLSFEATRLIRENLPCVLNEPENLVYREKLQYAAMLAGMVIAHTGTTIVHAAGYPLSSKKGIKHGMANAVFLVDVLASISERAGEQVKNCIEPFENLSELSKFFEELGTYKIRLDMDESELIEWSEKAAKAPHNRRTPGEFDRAFYENLYKKLKKDE</sequence>
<dbReference type="KEGG" id="kpf:IX53_03285"/>